<feature type="compositionally biased region" description="Low complexity" evidence="5">
    <location>
        <begin position="788"/>
        <end position="804"/>
    </location>
</feature>
<dbReference type="SUPFAM" id="SSF48371">
    <property type="entry name" value="ARM repeat"/>
    <property type="match status" value="1"/>
</dbReference>
<evidence type="ECO:0000256" key="5">
    <source>
        <dbReference type="SAM" id="MobiDB-lite"/>
    </source>
</evidence>
<evidence type="ECO:0000256" key="2">
    <source>
        <dbReference type="ARBA" id="ARBA00010511"/>
    </source>
</evidence>
<dbReference type="PANTHER" id="PTHR34105">
    <property type="entry name" value="PROLINE-, GLUTAMIC ACID- AND LEUCINE-RICH PROTEIN 1"/>
    <property type="match status" value="1"/>
</dbReference>
<dbReference type="Pfam" id="PF08167">
    <property type="entry name" value="RIX1"/>
    <property type="match status" value="1"/>
</dbReference>
<feature type="domain" description="Pre-rRNA-processing protein RIX1 N-terminal" evidence="6">
    <location>
        <begin position="51"/>
        <end position="251"/>
    </location>
</feature>
<evidence type="ECO:0000313" key="7">
    <source>
        <dbReference type="EMBL" id="RMY87018.1"/>
    </source>
</evidence>
<feature type="region of interest" description="Disordered" evidence="5">
    <location>
        <begin position="695"/>
        <end position="829"/>
    </location>
</feature>
<dbReference type="GO" id="GO:0005634">
    <property type="term" value="C:nucleus"/>
    <property type="evidence" value="ECO:0007669"/>
    <property type="project" value="UniProtKB-SubCell"/>
</dbReference>
<dbReference type="PANTHER" id="PTHR34105:SF1">
    <property type="entry name" value="PROLINE-, GLUTAMIC ACID- AND LEUCINE-RICH PROTEIN 1"/>
    <property type="match status" value="1"/>
</dbReference>
<dbReference type="InterPro" id="IPR016024">
    <property type="entry name" value="ARM-type_fold"/>
</dbReference>
<proteinExistence type="inferred from homology"/>
<evidence type="ECO:0000256" key="3">
    <source>
        <dbReference type="ARBA" id="ARBA00021502"/>
    </source>
</evidence>
<dbReference type="VEuPathDB" id="FungiDB:BTJ68_12886"/>
<dbReference type="EMBL" id="QWIR01000101">
    <property type="protein sequence ID" value="RMY87018.1"/>
    <property type="molecule type" value="Genomic_DNA"/>
</dbReference>
<reference evidence="7 8" key="1">
    <citation type="journal article" date="2018" name="BMC Genomics">
        <title>Genomic evidence for intraspecific hybridization in a clonal and extremely halotolerant yeast.</title>
        <authorList>
            <person name="Gostincar C."/>
            <person name="Stajich J.E."/>
            <person name="Zupancic J."/>
            <person name="Zalar P."/>
            <person name="Gunde-Cimerman N."/>
        </authorList>
    </citation>
    <scope>NUCLEOTIDE SEQUENCE [LARGE SCALE GENOMIC DNA]</scope>
    <source>
        <strain evidence="7 8">EXF-2788</strain>
    </source>
</reference>
<name>A0A3M7FDS4_HORWE</name>
<evidence type="ECO:0000256" key="4">
    <source>
        <dbReference type="ARBA" id="ARBA00023242"/>
    </source>
</evidence>
<protein>
    <recommendedName>
        <fullName evidence="3">Pre-rRNA-processing protein RIX1</fullName>
    </recommendedName>
</protein>
<evidence type="ECO:0000259" key="6">
    <source>
        <dbReference type="Pfam" id="PF08167"/>
    </source>
</evidence>
<accession>A0A3M7FDS4</accession>
<evidence type="ECO:0000256" key="1">
    <source>
        <dbReference type="ARBA" id="ARBA00004123"/>
    </source>
</evidence>
<feature type="compositionally biased region" description="Polar residues" evidence="5">
    <location>
        <begin position="765"/>
        <end position="787"/>
    </location>
</feature>
<keyword evidence="4" id="KW-0539">Nucleus</keyword>
<dbReference type="AlphaFoldDB" id="A0A3M7FDS4"/>
<comment type="similarity">
    <text evidence="2">Belongs to the RIX1/PELP1 family.</text>
</comment>
<feature type="compositionally biased region" description="Basic and acidic residues" evidence="5">
    <location>
        <begin position="706"/>
        <end position="720"/>
    </location>
</feature>
<dbReference type="OrthoDB" id="20900at2759"/>
<dbReference type="Proteomes" id="UP000268823">
    <property type="component" value="Unassembled WGS sequence"/>
</dbReference>
<feature type="region of interest" description="Disordered" evidence="5">
    <location>
        <begin position="638"/>
        <end position="667"/>
    </location>
</feature>
<comment type="caution">
    <text evidence="7">The sequence shown here is derived from an EMBL/GenBank/DDBJ whole genome shotgun (WGS) entry which is preliminary data.</text>
</comment>
<feature type="compositionally biased region" description="Acidic residues" evidence="5">
    <location>
        <begin position="806"/>
        <end position="816"/>
    </location>
</feature>
<gene>
    <name evidence="7" type="ORF">D0861_05595</name>
</gene>
<organism evidence="7 8">
    <name type="scientific">Hortaea werneckii</name>
    <name type="common">Black yeast</name>
    <name type="synonym">Cladosporium werneckii</name>
    <dbReference type="NCBI Taxonomy" id="91943"/>
    <lineage>
        <taxon>Eukaryota</taxon>
        <taxon>Fungi</taxon>
        <taxon>Dikarya</taxon>
        <taxon>Ascomycota</taxon>
        <taxon>Pezizomycotina</taxon>
        <taxon>Dothideomycetes</taxon>
        <taxon>Dothideomycetidae</taxon>
        <taxon>Mycosphaerellales</taxon>
        <taxon>Teratosphaeriaceae</taxon>
        <taxon>Hortaea</taxon>
    </lineage>
</organism>
<feature type="compositionally biased region" description="Acidic residues" evidence="5">
    <location>
        <begin position="643"/>
        <end position="663"/>
    </location>
</feature>
<dbReference type="GO" id="GO:0006364">
    <property type="term" value="P:rRNA processing"/>
    <property type="evidence" value="ECO:0007669"/>
    <property type="project" value="TreeGrafter"/>
</dbReference>
<sequence>MATRGRDAKKLDFRKWFRAESCTRASEASEDKEQAYSEMALGSMQDSAATLRAATFRLSTTGQKQLAFIAPQIAAQLWHCKDLLSTTPENTKQNSENSVTMHRFKTKISSLLQDRTFEGRWAAVILTKAAIEAGGVEVLSKSNAWVRSLIGILKKAGDPPTTRALAVVTLTRIFMLTWDYSNLVREITTPALPGFVSTCLNNVENIRCSQSELQTVLEAFAILVPRHPTIFRTNETQMRSLLTKIISTPSSTATSGLSFSKQNQHTAHRLLVLLHQCAPKQGAAEKWDETLKSTVAAAHASCDRTFRSVIEIWSSSAGVRPSVAPGTLSQGESQLDSDEVLGLAGWNGTHAGVERIENLLHHLKAYVSEGTSQAVTMRLGLVVDLLARIFSVRAAHGKEHGMQINNQIPKDERDELFRLIPGIHIAAIELILAIMERFQHTVESICQPLLSYVVDAFLSERRHVGMRTVGYTYLACVLDLHGASYEKQDIADIEPIIKSCCQELLPPDDSSTPGSTVASGKIAGAAGDTGLQHSKGGSSHPTALSGLHAAASSLLPLCLSSLNAAYIPGKLRALMDRTAILTQHKDAMVASVLNPSPKAAGSGIETSLLPLLAKQYPNEPEVEAVLRPRMPVILAKKRRNTDDEMDAEEDEDESLVEEIGVDQESERQTMLDANDDAQPTDGLLSALGQNTVTNDIANSTVPTHRSIHDRSASEKRRAEEQPQLERSPKRNQPLPVAETLLPNAPDSLPGPDPVSMGANVPATIVTEQPPSSFVTAPEPSQQQQSDTVSLSAAAASQAVNNSAAEGDAESDFDENDLPPLTMESSDAEE</sequence>
<evidence type="ECO:0000313" key="8">
    <source>
        <dbReference type="Proteomes" id="UP000268823"/>
    </source>
</evidence>
<dbReference type="InterPro" id="IPR012583">
    <property type="entry name" value="RIX1_N"/>
</dbReference>
<comment type="subcellular location">
    <subcellularLocation>
        <location evidence="1">Nucleus</location>
    </subcellularLocation>
</comment>